<accession>A0ABW8L479</accession>
<keyword evidence="6" id="KW-1185">Reference proteome</keyword>
<keyword evidence="3" id="KW-0998">Cell outer membrane</keyword>
<comment type="subcellular location">
    <subcellularLocation>
        <location evidence="1">Cell outer membrane</location>
    </subcellularLocation>
</comment>
<feature type="signal peptide" evidence="4">
    <location>
        <begin position="1"/>
        <end position="19"/>
    </location>
</feature>
<name>A0ABW8L479_9GAMM</name>
<evidence type="ECO:0000256" key="1">
    <source>
        <dbReference type="ARBA" id="ARBA00004442"/>
    </source>
</evidence>
<protein>
    <recommendedName>
        <fullName evidence="7">Porin</fullName>
    </recommendedName>
</protein>
<dbReference type="RefSeq" id="WP_404676175.1">
    <property type="nucleotide sequence ID" value="NZ_JBJDOT010000032.1"/>
</dbReference>
<dbReference type="InterPro" id="IPR036942">
    <property type="entry name" value="Beta-barrel_TonB_sf"/>
</dbReference>
<gene>
    <name evidence="5" type="ORF">ACI2JU_18685</name>
</gene>
<keyword evidence="4" id="KW-0732">Signal</keyword>
<reference evidence="5 6" key="1">
    <citation type="submission" date="2024-11" db="EMBL/GenBank/DDBJ databases">
        <title>The Natural Products Discovery Center: Release of the First 8490 Sequenced Strains for Exploring Actinobacteria Biosynthetic Diversity.</title>
        <authorList>
            <person name="Kalkreuter E."/>
            <person name="Kautsar S.A."/>
            <person name="Yang D."/>
            <person name="Bader C.D."/>
            <person name="Teijaro C.N."/>
            <person name="Fluegel L."/>
            <person name="Davis C.M."/>
            <person name="Simpson J.R."/>
            <person name="Lauterbach L."/>
            <person name="Steele A.D."/>
            <person name="Gui C."/>
            <person name="Meng S."/>
            <person name="Li G."/>
            <person name="Viehrig K."/>
            <person name="Ye F."/>
            <person name="Su P."/>
            <person name="Kiefer A.F."/>
            <person name="Nichols A."/>
            <person name="Cepeda A.J."/>
            <person name="Yan W."/>
            <person name="Fan B."/>
            <person name="Jiang Y."/>
            <person name="Adhikari A."/>
            <person name="Zheng C.-J."/>
            <person name="Schuster L."/>
            <person name="Cowan T.M."/>
            <person name="Smanski M.J."/>
            <person name="Chevrette M.G."/>
            <person name="De Carvalho L.P.S."/>
            <person name="Shen B."/>
        </authorList>
    </citation>
    <scope>NUCLEOTIDE SEQUENCE [LARGE SCALE GENOMIC DNA]</scope>
    <source>
        <strain evidence="5 6">NPDC078403</strain>
    </source>
</reference>
<comment type="caution">
    <text evidence="5">The sequence shown here is derived from an EMBL/GenBank/DDBJ whole genome shotgun (WGS) entry which is preliminary data.</text>
</comment>
<evidence type="ECO:0000256" key="4">
    <source>
        <dbReference type="SAM" id="SignalP"/>
    </source>
</evidence>
<keyword evidence="2" id="KW-0472">Membrane</keyword>
<organism evidence="5 6">
    <name type="scientific">Pseudoalteromonas rhizosphaerae</name>
    <dbReference type="NCBI Taxonomy" id="2518973"/>
    <lineage>
        <taxon>Bacteria</taxon>
        <taxon>Pseudomonadati</taxon>
        <taxon>Pseudomonadota</taxon>
        <taxon>Gammaproteobacteria</taxon>
        <taxon>Alteromonadales</taxon>
        <taxon>Pseudoalteromonadaceae</taxon>
        <taxon>Pseudoalteromonas</taxon>
    </lineage>
</organism>
<dbReference type="EMBL" id="JBJDOT010000032">
    <property type="protein sequence ID" value="MFK3865879.1"/>
    <property type="molecule type" value="Genomic_DNA"/>
</dbReference>
<dbReference type="Proteomes" id="UP001620262">
    <property type="component" value="Unassembled WGS sequence"/>
</dbReference>
<dbReference type="SUPFAM" id="SSF56935">
    <property type="entry name" value="Porins"/>
    <property type="match status" value="1"/>
</dbReference>
<sequence length="261" mass="29240">MKYAVLAGALSLFSITAAANQASLLSYDYVEVGYTKTDIKSNDKTDPDSPMYSGYDGYVINLSKQIFESWYVTGSYSQSRVDYSSTTTFTSFAPLPDGTYTSNMTDSYYETTDMSLTRYNVGFGYIQHFSRETSVDYALKYGKSKVNTEETFVHRLESDGNVFDVSKTYYEGSETADSFEVTAQIRHLLSEQFEVNAGVGYERLHGVGAGYVRLHDAESENNLLLKAGINYAVTEKITFAASYSYTDEYADIAAAAFRYYF</sequence>
<feature type="chain" id="PRO_5046009840" description="Porin" evidence="4">
    <location>
        <begin position="20"/>
        <end position="261"/>
    </location>
</feature>
<evidence type="ECO:0000313" key="5">
    <source>
        <dbReference type="EMBL" id="MFK3865879.1"/>
    </source>
</evidence>
<evidence type="ECO:0008006" key="7">
    <source>
        <dbReference type="Google" id="ProtNLM"/>
    </source>
</evidence>
<evidence type="ECO:0000256" key="2">
    <source>
        <dbReference type="ARBA" id="ARBA00023136"/>
    </source>
</evidence>
<dbReference type="Gene3D" id="2.40.170.20">
    <property type="entry name" value="TonB-dependent receptor, beta-barrel domain"/>
    <property type="match status" value="1"/>
</dbReference>
<evidence type="ECO:0000313" key="6">
    <source>
        <dbReference type="Proteomes" id="UP001620262"/>
    </source>
</evidence>
<evidence type="ECO:0000256" key="3">
    <source>
        <dbReference type="ARBA" id="ARBA00023237"/>
    </source>
</evidence>
<proteinExistence type="predicted"/>